<dbReference type="Gramene" id="OMERI06G27870.1">
    <property type="protein sequence ID" value="OMERI06G27870.1"/>
    <property type="gene ID" value="OMERI06G27870"/>
</dbReference>
<accession>A0A0E0E6J5</accession>
<dbReference type="STRING" id="40149.A0A0E0E6J5"/>
<proteinExistence type="predicted"/>
<feature type="region of interest" description="Disordered" evidence="1">
    <location>
        <begin position="1"/>
        <end position="34"/>
    </location>
</feature>
<dbReference type="Proteomes" id="UP000008021">
    <property type="component" value="Chromosome 6"/>
</dbReference>
<dbReference type="AlphaFoldDB" id="A0A0E0E6J5"/>
<feature type="compositionally biased region" description="Low complexity" evidence="1">
    <location>
        <begin position="8"/>
        <end position="27"/>
    </location>
</feature>
<dbReference type="HOGENOM" id="CLU_017798_0_2_1"/>
<dbReference type="Pfam" id="PF03087">
    <property type="entry name" value="BPS1"/>
    <property type="match status" value="2"/>
</dbReference>
<name>A0A0E0E6J5_9ORYZ</name>
<evidence type="ECO:0000313" key="2">
    <source>
        <dbReference type="EnsemblPlants" id="OMERI06G27870.1"/>
    </source>
</evidence>
<dbReference type="PANTHER" id="PTHR33070">
    <property type="entry name" value="OS06G0725500 PROTEIN"/>
    <property type="match status" value="1"/>
</dbReference>
<organism evidence="2">
    <name type="scientific">Oryza meridionalis</name>
    <dbReference type="NCBI Taxonomy" id="40149"/>
    <lineage>
        <taxon>Eukaryota</taxon>
        <taxon>Viridiplantae</taxon>
        <taxon>Streptophyta</taxon>
        <taxon>Embryophyta</taxon>
        <taxon>Tracheophyta</taxon>
        <taxon>Spermatophyta</taxon>
        <taxon>Magnoliopsida</taxon>
        <taxon>Liliopsida</taxon>
        <taxon>Poales</taxon>
        <taxon>Poaceae</taxon>
        <taxon>BOP clade</taxon>
        <taxon>Oryzoideae</taxon>
        <taxon>Oryzeae</taxon>
        <taxon>Oryzinae</taxon>
        <taxon>Oryza</taxon>
    </lineage>
</organism>
<sequence length="664" mass="70432">MAPSFARSISFPLSPSSSRSSSKHSSPPAAPAPGYHARSISLPCRSHPILAHLHTHIRAVRSWAHDPTSVASGLAHLDALHAALADLLDLPEAQAALSAANDRLLDAFLRLADAHGSFQETVVALKQDVAEALAAIRRRDGARLASAVRSQRKAGKELARLAAAARDGARPSRLGFGGSAAEVEVTGLLMESAAVTAAASATLFNTVASMSASASAAACSCRKTAALVCLIKKTSASSEEEKETMALVERLEELEECIDELDNGSEKVFRSLVQTRPYGWMGRWGVKKRTKETCGGLGVAMEEDKTWHDGYRAMAPTFARSISFPLSPARSSSKPRTRTSSGHLRSISLPCRSHPLLSNLQATVAAVRSWLSNPAVPATGLAHLHALHAALADLLLLPDTRAASSLLDAFLLLADAHGAFQEALLHLRHHAADVQAALRRRDAARLSSAVRSQRQAHKDLARLAASVRGAATKWPAQLPSSATVAEVEVSGVLADAMATIASASAAVFSAVGTMSTLATAAAASTCSSSSSSTKTPLLISLVRKKSSKSSSAAAVPDEEKEIAALESVEELEECMAEMESGNDRVFRTILHTRVALLNTTRSVPEKISTSKGVLAIEAHLVSRTRRVALVTRPTPNKTILNTRRELDVRHRIPNKKKLGDDWDS</sequence>
<reference evidence="2" key="1">
    <citation type="submission" date="2015-04" db="UniProtKB">
        <authorList>
            <consortium name="EnsemblPlants"/>
        </authorList>
    </citation>
    <scope>IDENTIFICATION</scope>
</reference>
<reference evidence="2" key="2">
    <citation type="submission" date="2018-05" db="EMBL/GenBank/DDBJ databases">
        <title>OmerRS3 (Oryza meridionalis Reference Sequence Version 3).</title>
        <authorList>
            <person name="Zhang J."/>
            <person name="Kudrna D."/>
            <person name="Lee S."/>
            <person name="Talag J."/>
            <person name="Welchert J."/>
            <person name="Wing R.A."/>
        </authorList>
    </citation>
    <scope>NUCLEOTIDE SEQUENCE [LARGE SCALE GENOMIC DNA]</scope>
    <source>
        <strain evidence="2">cv. OR44</strain>
    </source>
</reference>
<protein>
    <submittedName>
        <fullName evidence="2">Uncharacterized protein</fullName>
    </submittedName>
</protein>
<dbReference type="InterPro" id="IPR004320">
    <property type="entry name" value="BPS1_pln"/>
</dbReference>
<evidence type="ECO:0000313" key="3">
    <source>
        <dbReference type="Proteomes" id="UP000008021"/>
    </source>
</evidence>
<dbReference type="GO" id="GO:0048367">
    <property type="term" value="P:shoot system development"/>
    <property type="evidence" value="ECO:0007669"/>
    <property type="project" value="InterPro"/>
</dbReference>
<keyword evidence="3" id="KW-1185">Reference proteome</keyword>
<dbReference type="GO" id="GO:0048364">
    <property type="term" value="P:root development"/>
    <property type="evidence" value="ECO:0007669"/>
    <property type="project" value="InterPro"/>
</dbReference>
<evidence type="ECO:0000256" key="1">
    <source>
        <dbReference type="SAM" id="MobiDB-lite"/>
    </source>
</evidence>
<dbReference type="EnsemblPlants" id="OMERI06G27870.1">
    <property type="protein sequence ID" value="OMERI06G27870.1"/>
    <property type="gene ID" value="OMERI06G27870"/>
</dbReference>
<dbReference type="PANTHER" id="PTHR33070:SF49">
    <property type="entry name" value="OS06G0725500 PROTEIN"/>
    <property type="match status" value="1"/>
</dbReference>